<dbReference type="AlphaFoldDB" id="A0A9X2MFD2"/>
<dbReference type="GO" id="GO:0003677">
    <property type="term" value="F:DNA binding"/>
    <property type="evidence" value="ECO:0007669"/>
    <property type="project" value="UniProtKB-UniRule"/>
</dbReference>
<accession>A0A9X2MFD2</accession>
<dbReference type="InterPro" id="IPR006110">
    <property type="entry name" value="Pol_omega/Rpo6/RPB6"/>
</dbReference>
<dbReference type="OrthoDB" id="9815459at2"/>
<sequence>MLYPSINEVTKKADSRYTLVMLTAKRARQLVDGSKSYIETDSTKPVSIAIEEIAEDKITYKRPDIKSIK</sequence>
<dbReference type="GO" id="GO:0000428">
    <property type="term" value="C:DNA-directed RNA polymerase complex"/>
    <property type="evidence" value="ECO:0007669"/>
    <property type="project" value="UniProtKB-KW"/>
</dbReference>
<dbReference type="Pfam" id="PF01192">
    <property type="entry name" value="RNA_pol_Rpb6"/>
    <property type="match status" value="1"/>
</dbReference>
<comment type="similarity">
    <text evidence="1 10">Belongs to the RNA polymerase subunit omega family.</text>
</comment>
<proteinExistence type="inferred from homology"/>
<dbReference type="GO" id="GO:0006351">
    <property type="term" value="P:DNA-templated transcription"/>
    <property type="evidence" value="ECO:0007669"/>
    <property type="project" value="UniProtKB-UniRule"/>
</dbReference>
<comment type="subunit">
    <text evidence="10">The RNAP catalytic core consists of 2 alpha, 1 beta, 1 beta' and 1 omega subunit. When a sigma factor is associated with the core the holoenzyme is formed, which can initiate transcription.</text>
</comment>
<evidence type="ECO:0000256" key="7">
    <source>
        <dbReference type="ARBA" id="ARBA00023163"/>
    </source>
</evidence>
<dbReference type="PANTHER" id="PTHR34476:SF1">
    <property type="entry name" value="DNA-DIRECTED RNA POLYMERASE SUBUNIT OMEGA"/>
    <property type="match status" value="1"/>
</dbReference>
<reference evidence="11" key="1">
    <citation type="submission" date="2022-07" db="EMBL/GenBank/DDBJ databases">
        <title>Enhanced cultured diversity of the mouse gut microbiota enables custom-made synthetic communities.</title>
        <authorList>
            <person name="Afrizal A."/>
        </authorList>
    </citation>
    <scope>NUCLEOTIDE SEQUENCE</scope>
    <source>
        <strain evidence="11">DSM 29482</strain>
    </source>
</reference>
<keyword evidence="5 10" id="KW-0808">Transferase</keyword>
<evidence type="ECO:0000313" key="11">
    <source>
        <dbReference type="EMBL" id="MCR2042566.1"/>
    </source>
</evidence>
<gene>
    <name evidence="10 11" type="primary">rpoZ</name>
    <name evidence="11" type="ORF">NSA23_00415</name>
</gene>
<keyword evidence="7 10" id="KW-0804">Transcription</keyword>
<evidence type="ECO:0000256" key="9">
    <source>
        <dbReference type="ARBA" id="ARBA00048552"/>
    </source>
</evidence>
<dbReference type="InterPro" id="IPR003716">
    <property type="entry name" value="DNA-dir_RNA_pol_omega"/>
</dbReference>
<evidence type="ECO:0000256" key="1">
    <source>
        <dbReference type="ARBA" id="ARBA00006711"/>
    </source>
</evidence>
<evidence type="ECO:0000256" key="3">
    <source>
        <dbReference type="ARBA" id="ARBA00013725"/>
    </source>
</evidence>
<keyword evidence="4 10" id="KW-0240">DNA-directed RNA polymerase</keyword>
<dbReference type="HAMAP" id="MF_00366">
    <property type="entry name" value="RNApol_bact_RpoZ"/>
    <property type="match status" value="1"/>
</dbReference>
<dbReference type="SMART" id="SM01409">
    <property type="entry name" value="RNA_pol_Rpb6"/>
    <property type="match status" value="1"/>
</dbReference>
<dbReference type="PANTHER" id="PTHR34476">
    <property type="entry name" value="DNA-DIRECTED RNA POLYMERASE SUBUNIT OMEGA"/>
    <property type="match status" value="1"/>
</dbReference>
<organism evidence="11 12">
    <name type="scientific">Anaerosalibacter massiliensis</name>
    <dbReference type="NCBI Taxonomy" id="1347392"/>
    <lineage>
        <taxon>Bacteria</taxon>
        <taxon>Bacillati</taxon>
        <taxon>Bacillota</taxon>
        <taxon>Tissierellia</taxon>
        <taxon>Tissierellales</taxon>
        <taxon>Sporanaerobacteraceae</taxon>
        <taxon>Anaerosalibacter</taxon>
    </lineage>
</organism>
<dbReference type="Gene3D" id="3.90.940.10">
    <property type="match status" value="1"/>
</dbReference>
<evidence type="ECO:0000256" key="8">
    <source>
        <dbReference type="ARBA" id="ARBA00029924"/>
    </source>
</evidence>
<evidence type="ECO:0000256" key="6">
    <source>
        <dbReference type="ARBA" id="ARBA00022695"/>
    </source>
</evidence>
<evidence type="ECO:0000256" key="10">
    <source>
        <dbReference type="HAMAP-Rule" id="MF_00366"/>
    </source>
</evidence>
<dbReference type="EC" id="2.7.7.6" evidence="2 10"/>
<dbReference type="NCBIfam" id="TIGR00690">
    <property type="entry name" value="rpoZ"/>
    <property type="match status" value="1"/>
</dbReference>
<keyword evidence="12" id="KW-1185">Reference proteome</keyword>
<comment type="function">
    <text evidence="10">Promotes RNA polymerase assembly. Latches the N- and C-terminal regions of the beta' subunit thereby facilitating its interaction with the beta and alpha subunits.</text>
</comment>
<evidence type="ECO:0000256" key="2">
    <source>
        <dbReference type="ARBA" id="ARBA00012418"/>
    </source>
</evidence>
<name>A0A9X2MFD2_9FIRM</name>
<dbReference type="EMBL" id="JANJZL010000001">
    <property type="protein sequence ID" value="MCR2042566.1"/>
    <property type="molecule type" value="Genomic_DNA"/>
</dbReference>
<evidence type="ECO:0000256" key="4">
    <source>
        <dbReference type="ARBA" id="ARBA00022478"/>
    </source>
</evidence>
<evidence type="ECO:0000256" key="5">
    <source>
        <dbReference type="ARBA" id="ARBA00022679"/>
    </source>
</evidence>
<comment type="caution">
    <text evidence="11">The sequence shown here is derived from an EMBL/GenBank/DDBJ whole genome shotgun (WGS) entry which is preliminary data.</text>
</comment>
<dbReference type="SUPFAM" id="SSF63562">
    <property type="entry name" value="RPB6/omega subunit-like"/>
    <property type="match status" value="1"/>
</dbReference>
<dbReference type="InterPro" id="IPR036161">
    <property type="entry name" value="RPB6/omega-like_sf"/>
</dbReference>
<evidence type="ECO:0000313" key="12">
    <source>
        <dbReference type="Proteomes" id="UP001142078"/>
    </source>
</evidence>
<dbReference type="Proteomes" id="UP001142078">
    <property type="component" value="Unassembled WGS sequence"/>
</dbReference>
<dbReference type="GO" id="GO:0003899">
    <property type="term" value="F:DNA-directed RNA polymerase activity"/>
    <property type="evidence" value="ECO:0007669"/>
    <property type="project" value="UniProtKB-UniRule"/>
</dbReference>
<dbReference type="RefSeq" id="WP_042682084.1">
    <property type="nucleotide sequence ID" value="NZ_CABKTM010000043.1"/>
</dbReference>
<keyword evidence="6 10" id="KW-0548">Nucleotidyltransferase</keyword>
<protein>
    <recommendedName>
        <fullName evidence="3 10">DNA-directed RNA polymerase subunit omega</fullName>
        <shortName evidence="10">RNAP omega subunit</shortName>
        <ecNumber evidence="2 10">2.7.7.6</ecNumber>
    </recommendedName>
    <alternativeName>
        <fullName evidence="10">RNA polymerase omega subunit</fullName>
    </alternativeName>
    <alternativeName>
        <fullName evidence="8 10">Transcriptase subunit omega</fullName>
    </alternativeName>
</protein>
<comment type="catalytic activity">
    <reaction evidence="9 10">
        <text>RNA(n) + a ribonucleoside 5'-triphosphate = RNA(n+1) + diphosphate</text>
        <dbReference type="Rhea" id="RHEA:21248"/>
        <dbReference type="Rhea" id="RHEA-COMP:14527"/>
        <dbReference type="Rhea" id="RHEA-COMP:17342"/>
        <dbReference type="ChEBI" id="CHEBI:33019"/>
        <dbReference type="ChEBI" id="CHEBI:61557"/>
        <dbReference type="ChEBI" id="CHEBI:140395"/>
        <dbReference type="EC" id="2.7.7.6"/>
    </reaction>
</comment>